<accession>A0A5K4ER47</accession>
<proteinExistence type="predicted"/>
<dbReference type="WBParaSite" id="Smp_147980.4">
    <property type="protein sequence ID" value="Smp_147980.4"/>
    <property type="gene ID" value="Smp_147980"/>
</dbReference>
<evidence type="ECO:0000259" key="7">
    <source>
        <dbReference type="PROSITE" id="PS50157"/>
    </source>
</evidence>
<dbReference type="SMART" id="SM00355">
    <property type="entry name" value="ZnF_C2H2"/>
    <property type="match status" value="1"/>
</dbReference>
<dbReference type="PROSITE" id="PS00028">
    <property type="entry name" value="ZINC_FINGER_C2H2_1"/>
    <property type="match status" value="1"/>
</dbReference>
<keyword evidence="3 5" id="KW-0863">Zinc-finger</keyword>
<evidence type="ECO:0000256" key="4">
    <source>
        <dbReference type="ARBA" id="ARBA00022833"/>
    </source>
</evidence>
<dbReference type="InterPro" id="IPR013087">
    <property type="entry name" value="Znf_C2H2_type"/>
</dbReference>
<evidence type="ECO:0000256" key="5">
    <source>
        <dbReference type="PROSITE-ProRule" id="PRU00042"/>
    </source>
</evidence>
<dbReference type="AlphaFoldDB" id="A0A5K4ER47"/>
<name>A0A5K4ER47_SCHMA</name>
<keyword evidence="4" id="KW-0862">Zinc</keyword>
<organism evidence="8">
    <name type="scientific">Schistosoma mansoni</name>
    <name type="common">Blood fluke</name>
    <dbReference type="NCBI Taxonomy" id="6183"/>
    <lineage>
        <taxon>Eukaryota</taxon>
        <taxon>Metazoa</taxon>
        <taxon>Spiralia</taxon>
        <taxon>Lophotrochozoa</taxon>
        <taxon>Platyhelminthes</taxon>
        <taxon>Trematoda</taxon>
        <taxon>Digenea</taxon>
        <taxon>Strigeidida</taxon>
        <taxon>Schistosomatoidea</taxon>
        <taxon>Schistosomatidae</taxon>
        <taxon>Schistosoma</taxon>
    </lineage>
</organism>
<feature type="compositionally biased region" description="Low complexity" evidence="6">
    <location>
        <begin position="113"/>
        <end position="127"/>
    </location>
</feature>
<dbReference type="Gene3D" id="3.30.160.60">
    <property type="entry name" value="Classic Zinc Finger"/>
    <property type="match status" value="1"/>
</dbReference>
<evidence type="ECO:0000313" key="8">
    <source>
        <dbReference type="WBParaSite" id="Smp_147980.4"/>
    </source>
</evidence>
<protein>
    <submittedName>
        <fullName evidence="8">Putative zinc finger protein</fullName>
    </submittedName>
</protein>
<feature type="region of interest" description="Disordered" evidence="6">
    <location>
        <begin position="106"/>
        <end position="144"/>
    </location>
</feature>
<keyword evidence="1" id="KW-0479">Metal-binding</keyword>
<dbReference type="GO" id="GO:0032502">
    <property type="term" value="P:developmental process"/>
    <property type="evidence" value="ECO:0007669"/>
    <property type="project" value="UniProtKB-ARBA"/>
</dbReference>
<dbReference type="InterPro" id="IPR036236">
    <property type="entry name" value="Znf_C2H2_sf"/>
</dbReference>
<dbReference type="SUPFAM" id="SSF57667">
    <property type="entry name" value="beta-beta-alpha zinc fingers"/>
    <property type="match status" value="1"/>
</dbReference>
<dbReference type="FunFam" id="3.30.160.60:FF:000202">
    <property type="entry name" value="Zinc finger protein 574"/>
    <property type="match status" value="1"/>
</dbReference>
<evidence type="ECO:0000256" key="1">
    <source>
        <dbReference type="ARBA" id="ARBA00022723"/>
    </source>
</evidence>
<dbReference type="PROSITE" id="PS50157">
    <property type="entry name" value="ZINC_FINGER_C2H2_2"/>
    <property type="match status" value="1"/>
</dbReference>
<dbReference type="InParanoid" id="A0A5K4ER47"/>
<dbReference type="Pfam" id="PF00096">
    <property type="entry name" value="zf-C2H2"/>
    <property type="match status" value="1"/>
</dbReference>
<sequence length="144" mass="16125">MFRNLSEHFRSFSNHLVLCLFCLNNNCYLPHSSDIFSNYYSGIRAYVCNICEKSYTQKHSLKKHLRNSHSISFSQGILDDSGSTNGVQNKSSQSACSNEMRTFKSRKGLLVDSPITPNSSSPSPSRSNEVDGPVSLKTKNHQIS</sequence>
<keyword evidence="2" id="KW-0677">Repeat</keyword>
<dbReference type="STRING" id="6183.A0A5K4ER47"/>
<reference evidence="8" key="1">
    <citation type="submission" date="2019-11" db="UniProtKB">
        <authorList>
            <consortium name="WormBaseParasite"/>
        </authorList>
    </citation>
    <scope>IDENTIFICATION</scope>
    <source>
        <strain evidence="8">Puerto Rican</strain>
    </source>
</reference>
<evidence type="ECO:0000256" key="2">
    <source>
        <dbReference type="ARBA" id="ARBA00022737"/>
    </source>
</evidence>
<dbReference type="GO" id="GO:0008270">
    <property type="term" value="F:zinc ion binding"/>
    <property type="evidence" value="ECO:0007669"/>
    <property type="project" value="UniProtKB-KW"/>
</dbReference>
<evidence type="ECO:0000256" key="3">
    <source>
        <dbReference type="ARBA" id="ARBA00022771"/>
    </source>
</evidence>
<evidence type="ECO:0000256" key="6">
    <source>
        <dbReference type="SAM" id="MobiDB-lite"/>
    </source>
</evidence>
<feature type="domain" description="C2H2-type" evidence="7">
    <location>
        <begin position="46"/>
        <end position="70"/>
    </location>
</feature>